<evidence type="ECO:0000256" key="5">
    <source>
        <dbReference type="ARBA" id="ARBA00022833"/>
    </source>
</evidence>
<dbReference type="InterPro" id="IPR000755">
    <property type="entry name" value="A_A_dipeptidase"/>
</dbReference>
<proteinExistence type="inferred from homology"/>
<evidence type="ECO:0000313" key="11">
    <source>
        <dbReference type="EMBL" id="RDV26597.1"/>
    </source>
</evidence>
<keyword evidence="7 9" id="KW-0482">Metalloprotease</keyword>
<keyword evidence="6 9" id="KW-0224">Dipeptidase</keyword>
<evidence type="ECO:0000256" key="8">
    <source>
        <dbReference type="ARBA" id="ARBA00023316"/>
    </source>
</evidence>
<reference evidence="12" key="1">
    <citation type="submission" date="2018-08" db="EMBL/GenBank/DDBJ databases">
        <authorList>
            <person name="Zhang J."/>
            <person name="Du Z.-J."/>
        </authorList>
    </citation>
    <scope>NUCLEOTIDE SEQUENCE [LARGE SCALE GENOMIC DNA]</scope>
    <source>
        <strain evidence="12">KCTC 52655</strain>
    </source>
</reference>
<dbReference type="PANTHER" id="PTHR43126:SF1">
    <property type="entry name" value="D-ALANYL-D-ALANINE DIPEPTIDASE"/>
    <property type="match status" value="1"/>
</dbReference>
<dbReference type="SUPFAM" id="SSF55166">
    <property type="entry name" value="Hedgehog/DD-peptidase"/>
    <property type="match status" value="1"/>
</dbReference>
<feature type="active site" description="Proton donor/acceptor" evidence="9">
    <location>
        <position position="203"/>
    </location>
</feature>
<dbReference type="GO" id="GO:0071555">
    <property type="term" value="P:cell wall organization"/>
    <property type="evidence" value="ECO:0007669"/>
    <property type="project" value="UniProtKB-KW"/>
</dbReference>
<keyword evidence="5 9" id="KW-0862">Zinc</keyword>
<name>A0A3D8M997_9ALTE</name>
<dbReference type="InterPro" id="IPR009045">
    <property type="entry name" value="Zn_M74/Hedgehog-like"/>
</dbReference>
<evidence type="ECO:0000256" key="7">
    <source>
        <dbReference type="ARBA" id="ARBA00023049"/>
    </source>
</evidence>
<keyword evidence="8 10" id="KW-0961">Cell wall biogenesis/degradation</keyword>
<dbReference type="PANTHER" id="PTHR43126">
    <property type="entry name" value="D-ALANYL-D-ALANINE DIPEPTIDASE"/>
    <property type="match status" value="1"/>
</dbReference>
<evidence type="ECO:0000313" key="12">
    <source>
        <dbReference type="Proteomes" id="UP000256561"/>
    </source>
</evidence>
<dbReference type="RefSeq" id="WP_115592550.1">
    <property type="nucleotide sequence ID" value="NZ_QRHA01000004.1"/>
</dbReference>
<keyword evidence="2 9" id="KW-0645">Protease</keyword>
<keyword evidence="3 9" id="KW-0479">Metal-binding</keyword>
<sequence length="224" mass="26007">MKRGISAVIILLWFGRAQAEKPKDFVELNTAMPDASYDIRYFGSQNFVGEPIDGYLAPKCLLQREAAESLIRVAKQVAKQGLRLKIFDCYRPQRAVSHFMRWAQDLSDKRTKAEYYPNLAKETLVGDYIAERSGHSRGATVDLTLEFQQTNGHWQELDMGSAFDLFDTLSNTDDPRISELQRQNRQLLKSMMEAGSFENYSMEWWHYSYQPQPYPDTYFNFAIE</sequence>
<dbReference type="GO" id="GO:0006508">
    <property type="term" value="P:proteolysis"/>
    <property type="evidence" value="ECO:0007669"/>
    <property type="project" value="UniProtKB-KW"/>
</dbReference>
<evidence type="ECO:0000256" key="9">
    <source>
        <dbReference type="HAMAP-Rule" id="MF_01924"/>
    </source>
</evidence>
<evidence type="ECO:0000256" key="1">
    <source>
        <dbReference type="ARBA" id="ARBA00001362"/>
    </source>
</evidence>
<feature type="binding site" evidence="9">
    <location>
        <position position="206"/>
    </location>
    <ligand>
        <name>Zn(2+)</name>
        <dbReference type="ChEBI" id="CHEBI:29105"/>
        <note>catalytic</note>
    </ligand>
</feature>
<gene>
    <name evidence="9" type="primary">ddpX</name>
    <name evidence="11" type="ORF">DXV75_06275</name>
</gene>
<dbReference type="AlphaFoldDB" id="A0A3D8M997"/>
<dbReference type="OrthoDB" id="9801430at2"/>
<comment type="cofactor">
    <cofactor evidence="9">
        <name>Zn(2+)</name>
        <dbReference type="ChEBI" id="CHEBI:29105"/>
    </cofactor>
    <text evidence="9">Binds 1 zinc ion per subunit.</text>
</comment>
<dbReference type="Proteomes" id="UP000256561">
    <property type="component" value="Unassembled WGS sequence"/>
</dbReference>
<feature type="site" description="Transition state stabilizer" evidence="9">
    <location>
        <position position="91"/>
    </location>
</feature>
<feature type="binding site" evidence="9">
    <location>
        <position position="135"/>
    </location>
    <ligand>
        <name>Zn(2+)</name>
        <dbReference type="ChEBI" id="CHEBI:29105"/>
        <note>catalytic</note>
    </ligand>
</feature>
<dbReference type="Pfam" id="PF01427">
    <property type="entry name" value="Peptidase_M15"/>
    <property type="match status" value="1"/>
</dbReference>
<evidence type="ECO:0000256" key="4">
    <source>
        <dbReference type="ARBA" id="ARBA00022801"/>
    </source>
</evidence>
<comment type="similarity">
    <text evidence="9 10">Belongs to the peptidase M15D family.</text>
</comment>
<dbReference type="PIRSF" id="PIRSF026671">
    <property type="entry name" value="AA_dipeptidase"/>
    <property type="match status" value="1"/>
</dbReference>
<dbReference type="EC" id="3.4.13.22" evidence="9 10"/>
<dbReference type="EMBL" id="QRHA01000004">
    <property type="protein sequence ID" value="RDV26597.1"/>
    <property type="molecule type" value="Genomic_DNA"/>
</dbReference>
<comment type="catalytic activity">
    <reaction evidence="1 9 10">
        <text>D-alanyl-D-alanine + H2O = 2 D-alanine</text>
        <dbReference type="Rhea" id="RHEA:20661"/>
        <dbReference type="ChEBI" id="CHEBI:15377"/>
        <dbReference type="ChEBI" id="CHEBI:57416"/>
        <dbReference type="ChEBI" id="CHEBI:57822"/>
        <dbReference type="EC" id="3.4.13.22"/>
    </reaction>
</comment>
<keyword evidence="12" id="KW-1185">Reference proteome</keyword>
<dbReference type="GO" id="GO:0008237">
    <property type="term" value="F:metallopeptidase activity"/>
    <property type="evidence" value="ECO:0007669"/>
    <property type="project" value="UniProtKB-KW"/>
</dbReference>
<dbReference type="Gene3D" id="3.30.1380.10">
    <property type="match status" value="1"/>
</dbReference>
<dbReference type="GO" id="GO:0160237">
    <property type="term" value="F:D-Ala-D-Ala dipeptidase activity"/>
    <property type="evidence" value="ECO:0007669"/>
    <property type="project" value="UniProtKB-EC"/>
</dbReference>
<feature type="binding site" evidence="9">
    <location>
        <position position="142"/>
    </location>
    <ligand>
        <name>Zn(2+)</name>
        <dbReference type="ChEBI" id="CHEBI:29105"/>
        <note>catalytic</note>
    </ligand>
</feature>
<organism evidence="11 12">
    <name type="scientific">Alteromonas aestuariivivens</name>
    <dbReference type="NCBI Taxonomy" id="1938339"/>
    <lineage>
        <taxon>Bacteria</taxon>
        <taxon>Pseudomonadati</taxon>
        <taxon>Pseudomonadota</taxon>
        <taxon>Gammaproteobacteria</taxon>
        <taxon>Alteromonadales</taxon>
        <taxon>Alteromonadaceae</taxon>
        <taxon>Alteromonas/Salinimonas group</taxon>
        <taxon>Alteromonas</taxon>
    </lineage>
</organism>
<dbReference type="CDD" id="cd14817">
    <property type="entry name" value="D-Ala-D-Ala_dipeptidase_VanX"/>
    <property type="match status" value="1"/>
</dbReference>
<comment type="function">
    <text evidence="9 10">Catalyzes hydrolysis of the D-alanyl-D-alanine dipeptide.</text>
</comment>
<evidence type="ECO:0000256" key="10">
    <source>
        <dbReference type="PIRNR" id="PIRNR026671"/>
    </source>
</evidence>
<evidence type="ECO:0000256" key="6">
    <source>
        <dbReference type="ARBA" id="ARBA00022997"/>
    </source>
</evidence>
<dbReference type="HAMAP" id="MF_01924">
    <property type="entry name" value="A_A_dipeptidase"/>
    <property type="match status" value="1"/>
</dbReference>
<comment type="caution">
    <text evidence="11">The sequence shown here is derived from an EMBL/GenBank/DDBJ whole genome shotgun (WGS) entry which is preliminary data.</text>
</comment>
<evidence type="ECO:0000256" key="3">
    <source>
        <dbReference type="ARBA" id="ARBA00022723"/>
    </source>
</evidence>
<evidence type="ECO:0000256" key="2">
    <source>
        <dbReference type="ARBA" id="ARBA00022670"/>
    </source>
</evidence>
<keyword evidence="4 9" id="KW-0378">Hydrolase</keyword>
<accession>A0A3D8M997</accession>
<dbReference type="GO" id="GO:0008270">
    <property type="term" value="F:zinc ion binding"/>
    <property type="evidence" value="ECO:0007669"/>
    <property type="project" value="UniProtKB-UniRule"/>
</dbReference>
<protein>
    <recommendedName>
        <fullName evidence="9 10">D-alanyl-D-alanine dipeptidase</fullName>
        <shortName evidence="9 10">D-Ala-D-Ala dipeptidase</shortName>
        <ecNumber evidence="9 10">3.4.13.22</ecNumber>
    </recommendedName>
</protein>